<dbReference type="PANTHER" id="PTHR34299">
    <property type="entry name" value="DIACYLGLYCEROL KINASE"/>
    <property type="match status" value="1"/>
</dbReference>
<feature type="binding site" evidence="17">
    <location>
        <begin position="89"/>
        <end position="90"/>
    </location>
    <ligand>
        <name>ATP</name>
        <dbReference type="ChEBI" id="CHEBI:30616"/>
    </ligand>
</feature>
<evidence type="ECO:0000256" key="15">
    <source>
        <dbReference type="PIRSR" id="PIRSR600829-1"/>
    </source>
</evidence>
<keyword evidence="14" id="KW-1208">Phospholipid metabolism</keyword>
<evidence type="ECO:0008006" key="22">
    <source>
        <dbReference type="Google" id="ProtNLM"/>
    </source>
</evidence>
<evidence type="ECO:0000256" key="8">
    <source>
        <dbReference type="ARBA" id="ARBA00022777"/>
    </source>
</evidence>
<evidence type="ECO:0000313" key="20">
    <source>
        <dbReference type="EMBL" id="OGG66783.1"/>
    </source>
</evidence>
<evidence type="ECO:0000256" key="18">
    <source>
        <dbReference type="PIRSR" id="PIRSR600829-4"/>
    </source>
</evidence>
<evidence type="ECO:0000256" key="6">
    <source>
        <dbReference type="ARBA" id="ARBA00022692"/>
    </source>
</evidence>
<sequence length="117" mass="13141">MIRKKIHNVRFAWRGIVIAWREEFSFRVQILAAVLTFLLGWFFGISALEWLIIVLVIGIVLSAEAFNTALEELCDKYKTDPDPHIAKIKDLAAGAVLIVSIMALIVGAIIFIPYLLS</sequence>
<dbReference type="STRING" id="1798500.A3C21_03695"/>
<evidence type="ECO:0000256" key="1">
    <source>
        <dbReference type="ARBA" id="ARBA00004651"/>
    </source>
</evidence>
<keyword evidence="6 19" id="KW-0812">Transmembrane</keyword>
<accession>A0A1F6DZE0</accession>
<comment type="cofactor">
    <cofactor evidence="18">
        <name>Mg(2+)</name>
        <dbReference type="ChEBI" id="CHEBI:18420"/>
    </cofactor>
    <text evidence="18">Mn(2+), Zn(2+), Cd(2+) and Co(2+) support activity to lesser extents.</text>
</comment>
<evidence type="ECO:0000256" key="2">
    <source>
        <dbReference type="ARBA" id="ARBA00005967"/>
    </source>
</evidence>
<dbReference type="GO" id="GO:0046872">
    <property type="term" value="F:metal ion binding"/>
    <property type="evidence" value="ECO:0007669"/>
    <property type="project" value="UniProtKB-KW"/>
</dbReference>
<dbReference type="Proteomes" id="UP000178572">
    <property type="component" value="Unassembled WGS sequence"/>
</dbReference>
<protein>
    <recommendedName>
        <fullName evidence="22">Diacylglycerol kinase</fullName>
    </recommendedName>
</protein>
<dbReference type="Pfam" id="PF01219">
    <property type="entry name" value="DAGK_prokar"/>
    <property type="match status" value="1"/>
</dbReference>
<keyword evidence="8" id="KW-0418">Kinase</keyword>
<keyword evidence="4" id="KW-0444">Lipid biosynthesis</keyword>
<dbReference type="CDD" id="cd14265">
    <property type="entry name" value="UDPK_IM_like"/>
    <property type="match status" value="1"/>
</dbReference>
<dbReference type="InterPro" id="IPR036945">
    <property type="entry name" value="DAGK_sf"/>
</dbReference>
<keyword evidence="9 17" id="KW-0067">ATP-binding</keyword>
<evidence type="ECO:0000256" key="7">
    <source>
        <dbReference type="ARBA" id="ARBA00022741"/>
    </source>
</evidence>
<evidence type="ECO:0000256" key="16">
    <source>
        <dbReference type="PIRSR" id="PIRSR600829-2"/>
    </source>
</evidence>
<feature type="transmembrane region" description="Helical" evidence="19">
    <location>
        <begin position="91"/>
        <end position="116"/>
    </location>
</feature>
<dbReference type="InterPro" id="IPR000829">
    <property type="entry name" value="DAGK"/>
</dbReference>
<dbReference type="GO" id="GO:0005886">
    <property type="term" value="C:plasma membrane"/>
    <property type="evidence" value="ECO:0007669"/>
    <property type="project" value="UniProtKB-SubCell"/>
</dbReference>
<feature type="binding site" evidence="17">
    <location>
        <position position="71"/>
    </location>
    <ligand>
        <name>ATP</name>
        <dbReference type="ChEBI" id="CHEBI:30616"/>
    </ligand>
</feature>
<keyword evidence="5" id="KW-0808">Transferase</keyword>
<keyword evidence="7 17" id="KW-0547">Nucleotide-binding</keyword>
<feature type="transmembrane region" description="Helical" evidence="19">
    <location>
        <begin position="24"/>
        <end position="44"/>
    </location>
</feature>
<comment type="subcellular location">
    <subcellularLocation>
        <location evidence="1">Cell membrane</location>
        <topology evidence="1">Multi-pass membrane protein</topology>
    </subcellularLocation>
</comment>
<gene>
    <name evidence="20" type="ORF">A3C21_03695</name>
</gene>
<evidence type="ECO:0000256" key="5">
    <source>
        <dbReference type="ARBA" id="ARBA00022679"/>
    </source>
</evidence>
<dbReference type="EMBL" id="MFLN01000038">
    <property type="protein sequence ID" value="OGG66783.1"/>
    <property type="molecule type" value="Genomic_DNA"/>
</dbReference>
<evidence type="ECO:0000313" key="21">
    <source>
        <dbReference type="Proteomes" id="UP000178572"/>
    </source>
</evidence>
<evidence type="ECO:0000256" key="12">
    <source>
        <dbReference type="ARBA" id="ARBA00023136"/>
    </source>
</evidence>
<keyword evidence="10 19" id="KW-1133">Transmembrane helix</keyword>
<evidence type="ECO:0000256" key="4">
    <source>
        <dbReference type="ARBA" id="ARBA00022516"/>
    </source>
</evidence>
<comment type="similarity">
    <text evidence="2">Belongs to the bacterial diacylglycerol kinase family.</text>
</comment>
<dbReference type="GO" id="GO:0016301">
    <property type="term" value="F:kinase activity"/>
    <property type="evidence" value="ECO:0007669"/>
    <property type="project" value="UniProtKB-KW"/>
</dbReference>
<feature type="binding site" evidence="18">
    <location>
        <position position="23"/>
    </location>
    <ligand>
        <name>a divalent metal cation</name>
        <dbReference type="ChEBI" id="CHEBI:60240"/>
    </ligand>
</feature>
<keyword evidence="3" id="KW-1003">Cell membrane</keyword>
<feature type="binding site" evidence="17">
    <location>
        <position position="23"/>
    </location>
    <ligand>
        <name>ATP</name>
        <dbReference type="ChEBI" id="CHEBI:30616"/>
    </ligand>
</feature>
<dbReference type="AlphaFoldDB" id="A0A1F6DZE0"/>
<keyword evidence="18" id="KW-0479">Metal-binding</keyword>
<dbReference type="Gene3D" id="1.10.287.3610">
    <property type="match status" value="1"/>
</dbReference>
<dbReference type="GO" id="GO:0008654">
    <property type="term" value="P:phospholipid biosynthetic process"/>
    <property type="evidence" value="ECO:0007669"/>
    <property type="project" value="UniProtKB-KW"/>
</dbReference>
<keyword evidence="11" id="KW-0443">Lipid metabolism</keyword>
<feature type="binding site" evidence="16">
    <location>
        <position position="64"/>
    </location>
    <ligand>
        <name>substrate</name>
    </ligand>
</feature>
<dbReference type="GO" id="GO:0005524">
    <property type="term" value="F:ATP binding"/>
    <property type="evidence" value="ECO:0007669"/>
    <property type="project" value="UniProtKB-KW"/>
</dbReference>
<keyword evidence="13" id="KW-0594">Phospholipid biosynthesis</keyword>
<evidence type="ECO:0000256" key="9">
    <source>
        <dbReference type="ARBA" id="ARBA00022840"/>
    </source>
</evidence>
<feature type="binding site" evidence="18">
    <location>
        <position position="71"/>
    </location>
    <ligand>
        <name>a divalent metal cation</name>
        <dbReference type="ChEBI" id="CHEBI:60240"/>
    </ligand>
</feature>
<reference evidence="20 21" key="1">
    <citation type="journal article" date="2016" name="Nat. Commun.">
        <title>Thousands of microbial genomes shed light on interconnected biogeochemical processes in an aquifer system.</title>
        <authorList>
            <person name="Anantharaman K."/>
            <person name="Brown C.T."/>
            <person name="Hug L.A."/>
            <person name="Sharon I."/>
            <person name="Castelle C.J."/>
            <person name="Probst A.J."/>
            <person name="Thomas B.C."/>
            <person name="Singh A."/>
            <person name="Wilkins M.J."/>
            <person name="Karaoz U."/>
            <person name="Brodie E.L."/>
            <person name="Williams K.H."/>
            <person name="Hubbard S.S."/>
            <person name="Banfield J.F."/>
        </authorList>
    </citation>
    <scope>NUCLEOTIDE SEQUENCE [LARGE SCALE GENOMIC DNA]</scope>
</reference>
<dbReference type="InterPro" id="IPR033717">
    <property type="entry name" value="UDPK"/>
</dbReference>
<feature type="transmembrane region" description="Helical" evidence="19">
    <location>
        <begin position="50"/>
        <end position="70"/>
    </location>
</feature>
<evidence type="ECO:0000256" key="19">
    <source>
        <dbReference type="SAM" id="Phobius"/>
    </source>
</evidence>
<evidence type="ECO:0000256" key="11">
    <source>
        <dbReference type="ARBA" id="ARBA00023098"/>
    </source>
</evidence>
<evidence type="ECO:0000256" key="3">
    <source>
        <dbReference type="ARBA" id="ARBA00022475"/>
    </source>
</evidence>
<comment type="caution">
    <text evidence="20">The sequence shown here is derived from an EMBL/GenBank/DDBJ whole genome shotgun (WGS) entry which is preliminary data.</text>
</comment>
<keyword evidence="12 19" id="KW-0472">Membrane</keyword>
<keyword evidence="18" id="KW-0460">Magnesium</keyword>
<evidence type="ECO:0000256" key="17">
    <source>
        <dbReference type="PIRSR" id="PIRSR600829-3"/>
    </source>
</evidence>
<evidence type="ECO:0000256" key="13">
    <source>
        <dbReference type="ARBA" id="ARBA00023209"/>
    </source>
</evidence>
<dbReference type="PANTHER" id="PTHR34299:SF1">
    <property type="entry name" value="DIACYLGLYCEROL KINASE"/>
    <property type="match status" value="1"/>
</dbReference>
<evidence type="ECO:0000256" key="14">
    <source>
        <dbReference type="ARBA" id="ARBA00023264"/>
    </source>
</evidence>
<name>A0A1F6DZE0_9BACT</name>
<proteinExistence type="inferred from homology"/>
<organism evidence="20 21">
    <name type="scientific">Candidatus Kaiserbacteria bacterium RIFCSPHIGHO2_02_FULL_59_21</name>
    <dbReference type="NCBI Taxonomy" id="1798500"/>
    <lineage>
        <taxon>Bacteria</taxon>
        <taxon>Candidatus Kaiseribacteriota</taxon>
    </lineage>
</organism>
<feature type="active site" description="Proton acceptor" evidence="15">
    <location>
        <position position="64"/>
    </location>
</feature>
<evidence type="ECO:0000256" key="10">
    <source>
        <dbReference type="ARBA" id="ARBA00022989"/>
    </source>
</evidence>